<dbReference type="Proteomes" id="UP001066276">
    <property type="component" value="Chromosome 4_2"/>
</dbReference>
<dbReference type="AlphaFoldDB" id="A0AAV7SFL7"/>
<gene>
    <name evidence="1" type="ORF">NDU88_002614</name>
</gene>
<dbReference type="PANTHER" id="PTHR31635:SF196">
    <property type="entry name" value="REVERSE TRANSCRIPTASE DOMAIN-CONTAINING PROTEIN-RELATED"/>
    <property type="match status" value="1"/>
</dbReference>
<proteinExistence type="predicted"/>
<keyword evidence="2" id="KW-1185">Reference proteome</keyword>
<evidence type="ECO:0000313" key="1">
    <source>
        <dbReference type="EMBL" id="KAJ1162138.1"/>
    </source>
</evidence>
<reference evidence="1" key="1">
    <citation type="journal article" date="2022" name="bioRxiv">
        <title>Sequencing and chromosome-scale assembly of the giantPleurodeles waltlgenome.</title>
        <authorList>
            <person name="Brown T."/>
            <person name="Elewa A."/>
            <person name="Iarovenko S."/>
            <person name="Subramanian E."/>
            <person name="Araus A.J."/>
            <person name="Petzold A."/>
            <person name="Susuki M."/>
            <person name="Suzuki K.-i.T."/>
            <person name="Hayashi T."/>
            <person name="Toyoda A."/>
            <person name="Oliveira C."/>
            <person name="Osipova E."/>
            <person name="Leigh N.D."/>
            <person name="Simon A."/>
            <person name="Yun M.H."/>
        </authorList>
    </citation>
    <scope>NUCLEOTIDE SEQUENCE</scope>
    <source>
        <strain evidence="1">20211129_DDA</strain>
        <tissue evidence="1">Liver</tissue>
    </source>
</reference>
<organism evidence="1 2">
    <name type="scientific">Pleurodeles waltl</name>
    <name type="common">Iberian ribbed newt</name>
    <dbReference type="NCBI Taxonomy" id="8319"/>
    <lineage>
        <taxon>Eukaryota</taxon>
        <taxon>Metazoa</taxon>
        <taxon>Chordata</taxon>
        <taxon>Craniata</taxon>
        <taxon>Vertebrata</taxon>
        <taxon>Euteleostomi</taxon>
        <taxon>Amphibia</taxon>
        <taxon>Batrachia</taxon>
        <taxon>Caudata</taxon>
        <taxon>Salamandroidea</taxon>
        <taxon>Salamandridae</taxon>
        <taxon>Pleurodelinae</taxon>
        <taxon>Pleurodeles</taxon>
    </lineage>
</organism>
<name>A0AAV7SFL7_PLEWA</name>
<evidence type="ECO:0008006" key="3">
    <source>
        <dbReference type="Google" id="ProtNLM"/>
    </source>
</evidence>
<feature type="non-terminal residue" evidence="1">
    <location>
        <position position="1"/>
    </location>
</feature>
<feature type="non-terminal residue" evidence="1">
    <location>
        <position position="102"/>
    </location>
</feature>
<sequence>EIVRFGNFSGVTINWSKSMILPLTSSVERFDSQYPLVWAEGPVRYLGIHLCCDKDALCLANYGAALTWLEEKVEVWSTLPLSLTGRIAIAKMVVLPKFLYLF</sequence>
<comment type="caution">
    <text evidence="1">The sequence shown here is derived from an EMBL/GenBank/DDBJ whole genome shotgun (WGS) entry which is preliminary data.</text>
</comment>
<protein>
    <recommendedName>
        <fullName evidence="3">Reverse transcriptase</fullName>
    </recommendedName>
</protein>
<dbReference type="PANTHER" id="PTHR31635">
    <property type="entry name" value="REVERSE TRANSCRIPTASE DOMAIN-CONTAINING PROTEIN-RELATED"/>
    <property type="match status" value="1"/>
</dbReference>
<dbReference type="EMBL" id="JANPWB010000008">
    <property type="protein sequence ID" value="KAJ1162138.1"/>
    <property type="molecule type" value="Genomic_DNA"/>
</dbReference>
<accession>A0AAV7SFL7</accession>
<evidence type="ECO:0000313" key="2">
    <source>
        <dbReference type="Proteomes" id="UP001066276"/>
    </source>
</evidence>